<evidence type="ECO:0000313" key="2">
    <source>
        <dbReference type="Proteomes" id="UP000827872"/>
    </source>
</evidence>
<dbReference type="EMBL" id="CM037621">
    <property type="protein sequence ID" value="KAH8001298.1"/>
    <property type="molecule type" value="Genomic_DNA"/>
</dbReference>
<organism evidence="1 2">
    <name type="scientific">Sphaerodactylus townsendi</name>
    <dbReference type="NCBI Taxonomy" id="933632"/>
    <lineage>
        <taxon>Eukaryota</taxon>
        <taxon>Metazoa</taxon>
        <taxon>Chordata</taxon>
        <taxon>Craniata</taxon>
        <taxon>Vertebrata</taxon>
        <taxon>Euteleostomi</taxon>
        <taxon>Lepidosauria</taxon>
        <taxon>Squamata</taxon>
        <taxon>Bifurcata</taxon>
        <taxon>Gekkota</taxon>
        <taxon>Sphaerodactylidae</taxon>
        <taxon>Sphaerodactylus</taxon>
    </lineage>
</organism>
<gene>
    <name evidence="1" type="ORF">K3G42_003948</name>
</gene>
<protein>
    <submittedName>
        <fullName evidence="1">Uncharacterized protein</fullName>
    </submittedName>
</protein>
<accession>A0ACB8F8H9</accession>
<comment type="caution">
    <text evidence="1">The sequence shown here is derived from an EMBL/GenBank/DDBJ whole genome shotgun (WGS) entry which is preliminary data.</text>
</comment>
<dbReference type="Proteomes" id="UP000827872">
    <property type="component" value="Linkage Group LG08"/>
</dbReference>
<reference evidence="1" key="1">
    <citation type="submission" date="2021-08" db="EMBL/GenBank/DDBJ databases">
        <title>The first chromosome-level gecko genome reveals the dynamic sex chromosomes of Neotropical dwarf geckos (Sphaerodactylidae: Sphaerodactylus).</title>
        <authorList>
            <person name="Pinto B.J."/>
            <person name="Keating S.E."/>
            <person name="Gamble T."/>
        </authorList>
    </citation>
    <scope>NUCLEOTIDE SEQUENCE</scope>
    <source>
        <strain evidence="1">TG3544</strain>
    </source>
</reference>
<sequence length="179" mass="19951">MGVGTLRDDLASLHTQLTSLAEDSPVAEGRLLPEPDNQDRDYEALQGFKVNFDGNPDNLAFFLIQVGSYMEVHGGDLQSERKRVFEVGTQLRGEAANWLAGLVEGDAPEIYNLEWFLLALRWRFEDPLAEEKARAALQRLRQGNHSDAWSKPYRITLGGRKAPGQHVGPDGTTHLALQK</sequence>
<proteinExistence type="predicted"/>
<keyword evidence="2" id="KW-1185">Reference proteome</keyword>
<name>A0ACB8F8H9_9SAUR</name>
<evidence type="ECO:0000313" key="1">
    <source>
        <dbReference type="EMBL" id="KAH8001298.1"/>
    </source>
</evidence>